<keyword evidence="3" id="KW-1185">Reference proteome</keyword>
<feature type="region of interest" description="Disordered" evidence="1">
    <location>
        <begin position="16"/>
        <end position="40"/>
    </location>
</feature>
<accession>A0ABD3HAP1</accession>
<evidence type="ECO:0000313" key="3">
    <source>
        <dbReference type="Proteomes" id="UP001633002"/>
    </source>
</evidence>
<protein>
    <submittedName>
        <fullName evidence="2">Uncharacterized protein</fullName>
    </submittedName>
</protein>
<reference evidence="2 3" key="1">
    <citation type="submission" date="2024-09" db="EMBL/GenBank/DDBJ databases">
        <title>Chromosome-scale assembly of Riccia sorocarpa.</title>
        <authorList>
            <person name="Paukszto L."/>
        </authorList>
    </citation>
    <scope>NUCLEOTIDE SEQUENCE [LARGE SCALE GENOMIC DNA]</scope>
    <source>
        <strain evidence="2">LP-2024</strain>
        <tissue evidence="2">Aerial parts of the thallus</tissue>
    </source>
</reference>
<comment type="caution">
    <text evidence="2">The sequence shown here is derived from an EMBL/GenBank/DDBJ whole genome shotgun (WGS) entry which is preliminary data.</text>
</comment>
<sequence length="92" mass="9952">MIRLCIYVKGGAIPESDRIKDDSLENRRSPPKPVTPAQTPELIVLTAPLGSQGLELSEQGSVCMGMSAFYGPPKPDEEMIVPSMVLPSPTKR</sequence>
<name>A0ABD3HAP1_9MARC</name>
<evidence type="ECO:0000256" key="1">
    <source>
        <dbReference type="SAM" id="MobiDB-lite"/>
    </source>
</evidence>
<feature type="compositionally biased region" description="Basic and acidic residues" evidence="1">
    <location>
        <begin position="16"/>
        <end position="28"/>
    </location>
</feature>
<evidence type="ECO:0000313" key="2">
    <source>
        <dbReference type="EMBL" id="KAL3687445.1"/>
    </source>
</evidence>
<organism evidence="2 3">
    <name type="scientific">Riccia sorocarpa</name>
    <dbReference type="NCBI Taxonomy" id="122646"/>
    <lineage>
        <taxon>Eukaryota</taxon>
        <taxon>Viridiplantae</taxon>
        <taxon>Streptophyta</taxon>
        <taxon>Embryophyta</taxon>
        <taxon>Marchantiophyta</taxon>
        <taxon>Marchantiopsida</taxon>
        <taxon>Marchantiidae</taxon>
        <taxon>Marchantiales</taxon>
        <taxon>Ricciaceae</taxon>
        <taxon>Riccia</taxon>
    </lineage>
</organism>
<gene>
    <name evidence="2" type="ORF">R1sor_013754</name>
</gene>
<dbReference type="Proteomes" id="UP001633002">
    <property type="component" value="Unassembled WGS sequence"/>
</dbReference>
<proteinExistence type="predicted"/>
<dbReference type="AlphaFoldDB" id="A0ABD3HAP1"/>
<dbReference type="EMBL" id="JBJQOH010000004">
    <property type="protein sequence ID" value="KAL3687445.1"/>
    <property type="molecule type" value="Genomic_DNA"/>
</dbReference>